<name>A0ABQ5DX81_9ASTR</name>
<dbReference type="Pfam" id="PF03732">
    <property type="entry name" value="Retrotrans_gag"/>
    <property type="match status" value="1"/>
</dbReference>
<sequence length="245" mass="28182">MDAYRDEGMGDVIVGKEFCSNVDVKAKRFEGMITIYNGNDEKIPIRSIQNIAMEYLEDLEDINVVPTPRKLPICRIGGAQSLFSEEKNSKKCMTRRSMKGLVPPFEDPECAFQSNRKLFKTTSLVSSSFLELEFVAKLEDQFNEEETTITMTKPTMEDGSDHEDPNEHIEKVFEIDDLFHIPKITTDQVMLKAFPMSLTEAANRWLRNEPSGSIKDWETLKKKFFSKYCPPARTAKKIEEINNFQ</sequence>
<feature type="domain" description="Retrotransposon gag" evidence="1">
    <location>
        <begin position="192"/>
        <end position="245"/>
    </location>
</feature>
<reference evidence="2" key="2">
    <citation type="submission" date="2022-01" db="EMBL/GenBank/DDBJ databases">
        <authorList>
            <person name="Yamashiro T."/>
            <person name="Shiraishi A."/>
            <person name="Satake H."/>
            <person name="Nakayama K."/>
        </authorList>
    </citation>
    <scope>NUCLEOTIDE SEQUENCE</scope>
</reference>
<dbReference type="PANTHER" id="PTHR33223:SF11">
    <property type="entry name" value="ELEMENT PROTEIN, PUTATIVE-RELATED"/>
    <property type="match status" value="1"/>
</dbReference>
<proteinExistence type="predicted"/>
<accession>A0ABQ5DX81</accession>
<dbReference type="EMBL" id="BQNB010015757">
    <property type="protein sequence ID" value="GJT43781.1"/>
    <property type="molecule type" value="Genomic_DNA"/>
</dbReference>
<evidence type="ECO:0000259" key="1">
    <source>
        <dbReference type="Pfam" id="PF03732"/>
    </source>
</evidence>
<reference evidence="2" key="1">
    <citation type="journal article" date="2022" name="Int. J. Mol. Sci.">
        <title>Draft Genome of Tanacetum Coccineum: Genomic Comparison of Closely Related Tanacetum-Family Plants.</title>
        <authorList>
            <person name="Yamashiro T."/>
            <person name="Shiraishi A."/>
            <person name="Nakayama K."/>
            <person name="Satake H."/>
        </authorList>
    </citation>
    <scope>NUCLEOTIDE SEQUENCE</scope>
</reference>
<dbReference type="PANTHER" id="PTHR33223">
    <property type="entry name" value="CCHC-TYPE DOMAIN-CONTAINING PROTEIN"/>
    <property type="match status" value="1"/>
</dbReference>
<evidence type="ECO:0000313" key="3">
    <source>
        <dbReference type="Proteomes" id="UP001151760"/>
    </source>
</evidence>
<protein>
    <submittedName>
        <fullName evidence="2">Retrovirus-related pol polyprotein from transposon TNT 1-94</fullName>
    </submittedName>
</protein>
<organism evidence="2 3">
    <name type="scientific">Tanacetum coccineum</name>
    <dbReference type="NCBI Taxonomy" id="301880"/>
    <lineage>
        <taxon>Eukaryota</taxon>
        <taxon>Viridiplantae</taxon>
        <taxon>Streptophyta</taxon>
        <taxon>Embryophyta</taxon>
        <taxon>Tracheophyta</taxon>
        <taxon>Spermatophyta</taxon>
        <taxon>Magnoliopsida</taxon>
        <taxon>eudicotyledons</taxon>
        <taxon>Gunneridae</taxon>
        <taxon>Pentapetalae</taxon>
        <taxon>asterids</taxon>
        <taxon>campanulids</taxon>
        <taxon>Asterales</taxon>
        <taxon>Asteraceae</taxon>
        <taxon>Asteroideae</taxon>
        <taxon>Anthemideae</taxon>
        <taxon>Anthemidinae</taxon>
        <taxon>Tanacetum</taxon>
    </lineage>
</organism>
<keyword evidence="3" id="KW-1185">Reference proteome</keyword>
<evidence type="ECO:0000313" key="2">
    <source>
        <dbReference type="EMBL" id="GJT43781.1"/>
    </source>
</evidence>
<gene>
    <name evidence="2" type="ORF">Tco_0952496</name>
</gene>
<dbReference type="Proteomes" id="UP001151760">
    <property type="component" value="Unassembled WGS sequence"/>
</dbReference>
<comment type="caution">
    <text evidence="2">The sequence shown here is derived from an EMBL/GenBank/DDBJ whole genome shotgun (WGS) entry which is preliminary data.</text>
</comment>
<dbReference type="InterPro" id="IPR005162">
    <property type="entry name" value="Retrotrans_gag_dom"/>
</dbReference>